<gene>
    <name evidence="3" type="ORF">MCOR_34594</name>
</gene>
<dbReference type="EMBL" id="CACVKT020006198">
    <property type="protein sequence ID" value="CAC5400413.1"/>
    <property type="molecule type" value="Genomic_DNA"/>
</dbReference>
<dbReference type="Pfam" id="PF16977">
    <property type="entry name" value="ApeC"/>
    <property type="match status" value="1"/>
</dbReference>
<proteinExistence type="predicted"/>
<keyword evidence="4" id="KW-1185">Reference proteome</keyword>
<reference evidence="3 4" key="1">
    <citation type="submission" date="2020-06" db="EMBL/GenBank/DDBJ databases">
        <authorList>
            <person name="Li R."/>
            <person name="Bekaert M."/>
        </authorList>
    </citation>
    <scope>NUCLEOTIDE SEQUENCE [LARGE SCALE GENOMIC DNA]</scope>
    <source>
        <strain evidence="4">wild</strain>
    </source>
</reference>
<evidence type="ECO:0000313" key="4">
    <source>
        <dbReference type="Proteomes" id="UP000507470"/>
    </source>
</evidence>
<accession>A0A6J8CV94</accession>
<evidence type="ECO:0000259" key="2">
    <source>
        <dbReference type="Pfam" id="PF16977"/>
    </source>
</evidence>
<evidence type="ECO:0000313" key="3">
    <source>
        <dbReference type="EMBL" id="CAC5400413.1"/>
    </source>
</evidence>
<feature type="domain" description="Apextrin C-terminal" evidence="2">
    <location>
        <begin position="69"/>
        <end position="190"/>
    </location>
</feature>
<sequence length="191" mass="21405">MILEEPCRMESMMMETQRYSTAAGKQRRRRPNKTNPAKKNWGCSLVTIFTVNLVGTQKHITVQRFVSRRKGGSCPKGFANGHVYSDDEDDSGSYNSLSGTLPDGAYGRNTVIQYCCRSDGPSNIAIELPTSKPFYLVRKSSACQQVKGMTVLNEYIRTDDEDDKGNENSWAGSYPSLEGGRNILIHYCYYA</sequence>
<feature type="region of interest" description="Disordered" evidence="1">
    <location>
        <begin position="17"/>
        <end position="38"/>
    </location>
</feature>
<dbReference type="OrthoDB" id="5954510at2759"/>
<dbReference type="Proteomes" id="UP000507470">
    <property type="component" value="Unassembled WGS sequence"/>
</dbReference>
<protein>
    <recommendedName>
        <fullName evidence="2">Apextrin C-terminal domain-containing protein</fullName>
    </recommendedName>
</protein>
<dbReference type="PANTHER" id="PTHR19324">
    <property type="entry name" value="PERFORIN-LIKE PROTEIN 1"/>
    <property type="match status" value="1"/>
</dbReference>
<dbReference type="InterPro" id="IPR031569">
    <property type="entry name" value="ApeC"/>
</dbReference>
<dbReference type="AlphaFoldDB" id="A0A6J8CV94"/>
<organism evidence="3 4">
    <name type="scientific">Mytilus coruscus</name>
    <name type="common">Sea mussel</name>
    <dbReference type="NCBI Taxonomy" id="42192"/>
    <lineage>
        <taxon>Eukaryota</taxon>
        <taxon>Metazoa</taxon>
        <taxon>Spiralia</taxon>
        <taxon>Lophotrochozoa</taxon>
        <taxon>Mollusca</taxon>
        <taxon>Bivalvia</taxon>
        <taxon>Autobranchia</taxon>
        <taxon>Pteriomorphia</taxon>
        <taxon>Mytilida</taxon>
        <taxon>Mytiloidea</taxon>
        <taxon>Mytilidae</taxon>
        <taxon>Mytilinae</taxon>
        <taxon>Mytilus</taxon>
    </lineage>
</organism>
<evidence type="ECO:0000256" key="1">
    <source>
        <dbReference type="SAM" id="MobiDB-lite"/>
    </source>
</evidence>
<name>A0A6J8CV94_MYTCO</name>
<dbReference type="PANTHER" id="PTHR19324:SF33">
    <property type="entry name" value="MUCIN-5AC"/>
    <property type="match status" value="1"/>
</dbReference>